<keyword evidence="1" id="KW-1185">Reference proteome</keyword>
<protein>
    <submittedName>
        <fullName evidence="2">Uncharacterized protein LOC107807433 isoform X3</fullName>
    </submittedName>
</protein>
<accession>A0AC58UNT1</accession>
<dbReference type="Proteomes" id="UP000790787">
    <property type="component" value="Chromosome 1"/>
</dbReference>
<reference evidence="2" key="2">
    <citation type="submission" date="2025-08" db="UniProtKB">
        <authorList>
            <consortium name="RefSeq"/>
        </authorList>
    </citation>
    <scope>IDENTIFICATION</scope>
    <source>
        <tissue evidence="2">Leaf</tissue>
    </source>
</reference>
<evidence type="ECO:0000313" key="2">
    <source>
        <dbReference type="RefSeq" id="XP_075111150.1"/>
    </source>
</evidence>
<organism evidence="1 2">
    <name type="scientific">Nicotiana tabacum</name>
    <name type="common">Common tobacco</name>
    <dbReference type="NCBI Taxonomy" id="4097"/>
    <lineage>
        <taxon>Eukaryota</taxon>
        <taxon>Viridiplantae</taxon>
        <taxon>Streptophyta</taxon>
        <taxon>Embryophyta</taxon>
        <taxon>Tracheophyta</taxon>
        <taxon>Spermatophyta</taxon>
        <taxon>Magnoliopsida</taxon>
        <taxon>eudicotyledons</taxon>
        <taxon>Gunneridae</taxon>
        <taxon>Pentapetalae</taxon>
        <taxon>asterids</taxon>
        <taxon>lamiids</taxon>
        <taxon>Solanales</taxon>
        <taxon>Solanaceae</taxon>
        <taxon>Nicotianoideae</taxon>
        <taxon>Nicotianeae</taxon>
        <taxon>Nicotiana</taxon>
    </lineage>
</organism>
<evidence type="ECO:0000313" key="1">
    <source>
        <dbReference type="Proteomes" id="UP000790787"/>
    </source>
</evidence>
<reference evidence="1" key="1">
    <citation type="journal article" date="2014" name="Nat. Commun.">
        <title>The tobacco genome sequence and its comparison with those of tomato and potato.</title>
        <authorList>
            <person name="Sierro N."/>
            <person name="Battey J.N."/>
            <person name="Ouadi S."/>
            <person name="Bakaher N."/>
            <person name="Bovet L."/>
            <person name="Willig A."/>
            <person name="Goepfert S."/>
            <person name="Peitsch M.C."/>
            <person name="Ivanov N.V."/>
        </authorList>
    </citation>
    <scope>NUCLEOTIDE SEQUENCE [LARGE SCALE GENOMIC DNA]</scope>
</reference>
<name>A0AC58UNT1_TOBAC</name>
<gene>
    <name evidence="2" type="primary">LOC107807433</name>
</gene>
<proteinExistence type="predicted"/>
<sequence length="538" mass="60417">MFPTNSSSNGQKDVRVQGQSSNLSSSCRHDFGMTSLPKNLMGNDTINDSQDHEAMELYSRAKAKQEEILYLREQIALASVRESQLLNEKYGLEKKFSELRMALDEKQSEAIMSASNELARRKGDLEENLRLVNELKDTENDRYIFMSSMLGLLAEYGIFPRVANASSLTNNVKHLHDQLEMKIRTSHAKIAQLNSMVTHHARGGSFDTESPHSSSINNQLPSGSMYIDGKHDEAVDARSRDVQASLHLRAESLQLNHEMHQQANIGSHFEISSNIDRDVPFPSKDNLFDRNGVNERFEESTNENRHNPPMGNEMGGSISSEGESPGIENFQIIGEAKPGCRILGCGFPVRGTSLCMFQWVRHYPDGTRQYIEGATNPEYVVTADDIDKLIAVECIPMDDQGHQGELVRLFANDQNKITCDPDMQSEIDTHISEGQATFNVLMLVESSENWEPATIFLRRSSFQVKVHRTQAVVIAENFSKELSIKIPSGLSTQFVITCSDGSSHPFSTNNDIRMRDTLVLTIRIFQSKALDEKRKGRI</sequence>
<dbReference type="RefSeq" id="XP_075111150.1">
    <property type="nucleotide sequence ID" value="XM_075255049.1"/>
</dbReference>